<dbReference type="Proteomes" id="UP000632498">
    <property type="component" value="Unassembled WGS sequence"/>
</dbReference>
<dbReference type="SUPFAM" id="SSF53335">
    <property type="entry name" value="S-adenosyl-L-methionine-dependent methyltransferases"/>
    <property type="match status" value="1"/>
</dbReference>
<name>A0A917FEG8_9PROT</name>
<evidence type="ECO:0000313" key="3">
    <source>
        <dbReference type="Proteomes" id="UP000632498"/>
    </source>
</evidence>
<organism evidence="2 3">
    <name type="scientific">Terasakiella brassicae</name>
    <dbReference type="NCBI Taxonomy" id="1634917"/>
    <lineage>
        <taxon>Bacteria</taxon>
        <taxon>Pseudomonadati</taxon>
        <taxon>Pseudomonadota</taxon>
        <taxon>Alphaproteobacteria</taxon>
        <taxon>Rhodospirillales</taxon>
        <taxon>Terasakiellaceae</taxon>
        <taxon>Terasakiella</taxon>
    </lineage>
</organism>
<gene>
    <name evidence="2" type="ORF">GCM10011332_27030</name>
</gene>
<comment type="caution">
    <text evidence="2">The sequence shown here is derived from an EMBL/GenBank/DDBJ whole genome shotgun (WGS) entry which is preliminary data.</text>
</comment>
<dbReference type="NCBIfam" id="TIGR01444">
    <property type="entry name" value="fkbM_fam"/>
    <property type="match status" value="1"/>
</dbReference>
<proteinExistence type="predicted"/>
<keyword evidence="3" id="KW-1185">Reference proteome</keyword>
<accession>A0A917FEG8</accession>
<dbReference type="RefSeq" id="WP_188666204.1">
    <property type="nucleotide sequence ID" value="NZ_BMHV01000022.1"/>
</dbReference>
<dbReference type="AlphaFoldDB" id="A0A917FEG8"/>
<dbReference type="InterPro" id="IPR006342">
    <property type="entry name" value="FkbM_mtfrase"/>
</dbReference>
<reference evidence="2" key="2">
    <citation type="submission" date="2020-09" db="EMBL/GenBank/DDBJ databases">
        <authorList>
            <person name="Sun Q."/>
            <person name="Zhou Y."/>
        </authorList>
    </citation>
    <scope>NUCLEOTIDE SEQUENCE</scope>
    <source>
        <strain evidence="2">CGMCC 1.15254</strain>
    </source>
</reference>
<dbReference type="Pfam" id="PF05050">
    <property type="entry name" value="Methyltransf_21"/>
    <property type="match status" value="1"/>
</dbReference>
<dbReference type="Gene3D" id="3.40.50.150">
    <property type="entry name" value="Vaccinia Virus protein VP39"/>
    <property type="match status" value="1"/>
</dbReference>
<feature type="domain" description="Methyltransferase FkbM" evidence="1">
    <location>
        <begin position="54"/>
        <end position="195"/>
    </location>
</feature>
<dbReference type="InterPro" id="IPR029063">
    <property type="entry name" value="SAM-dependent_MTases_sf"/>
</dbReference>
<evidence type="ECO:0000313" key="2">
    <source>
        <dbReference type="EMBL" id="GGF71668.1"/>
    </source>
</evidence>
<evidence type="ECO:0000259" key="1">
    <source>
        <dbReference type="Pfam" id="PF05050"/>
    </source>
</evidence>
<reference evidence="2" key="1">
    <citation type="journal article" date="2014" name="Int. J. Syst. Evol. Microbiol.">
        <title>Complete genome sequence of Corynebacterium casei LMG S-19264T (=DSM 44701T), isolated from a smear-ripened cheese.</title>
        <authorList>
            <consortium name="US DOE Joint Genome Institute (JGI-PGF)"/>
            <person name="Walter F."/>
            <person name="Albersmeier A."/>
            <person name="Kalinowski J."/>
            <person name="Ruckert C."/>
        </authorList>
    </citation>
    <scope>NUCLEOTIDE SEQUENCE</scope>
    <source>
        <strain evidence="2">CGMCC 1.15254</strain>
    </source>
</reference>
<sequence length="238" mass="27818">MFSEFKKKYIKNTYLYDLYRSFRYGTYHKAYSFWAEDFWVDKATANIENGTYVDVGCNHPVLGSITYRLFQRNWSGVNIDFDQKNIDLCKKYRPRDKSFCCPISDNEADVDCYSFDAGNVLNTLDKDAADEWAEKMGKPYNVRTMKTRTLNGILKEAGIQSIDFLNIDVEGFEDQVFKGFDLSKYAPKLIACEIHIVDLREMDKSWSYNHLINNGYTLISKIGPTCMFKRNDCDEVFY</sequence>
<dbReference type="EMBL" id="BMHV01000022">
    <property type="protein sequence ID" value="GGF71668.1"/>
    <property type="molecule type" value="Genomic_DNA"/>
</dbReference>
<protein>
    <recommendedName>
        <fullName evidence="1">Methyltransferase FkbM domain-containing protein</fullName>
    </recommendedName>
</protein>